<dbReference type="InterPro" id="IPR048952">
    <property type="entry name" value="AsnRS_N"/>
</dbReference>
<evidence type="ECO:0000256" key="12">
    <source>
        <dbReference type="ARBA" id="ARBA00047844"/>
    </source>
</evidence>
<dbReference type="InterPro" id="IPR012340">
    <property type="entry name" value="NA-bd_OB-fold"/>
</dbReference>
<dbReference type="PANTHER" id="PTHR22594:SF16">
    <property type="entry name" value="ASPARAGINE--TRNA LIGASE, CYTOPLASMIC"/>
    <property type="match status" value="1"/>
</dbReference>
<dbReference type="PRINTS" id="PR01042">
    <property type="entry name" value="TRNASYNTHASP"/>
</dbReference>
<evidence type="ECO:0000256" key="5">
    <source>
        <dbReference type="ARBA" id="ARBA00022598"/>
    </source>
</evidence>
<accession>A0A9P8BX79</accession>
<dbReference type="EC" id="6.1.1.22" evidence="3"/>
<dbReference type="PANTHER" id="PTHR22594">
    <property type="entry name" value="ASPARTYL/LYSYL-TRNA SYNTHETASE"/>
    <property type="match status" value="1"/>
</dbReference>
<dbReference type="Proteomes" id="UP000707451">
    <property type="component" value="Unassembled WGS sequence"/>
</dbReference>
<keyword evidence="16" id="KW-1185">Reference proteome</keyword>
<dbReference type="GO" id="GO:0006421">
    <property type="term" value="P:asparaginyl-tRNA aminoacylation"/>
    <property type="evidence" value="ECO:0007669"/>
    <property type="project" value="InterPro"/>
</dbReference>
<keyword evidence="7" id="KW-0067">ATP-binding</keyword>
<dbReference type="AlphaFoldDB" id="A0A9P8BX79"/>
<dbReference type="InterPro" id="IPR045864">
    <property type="entry name" value="aa-tRNA-synth_II/BPL/LPL"/>
</dbReference>
<dbReference type="SUPFAM" id="SSF50249">
    <property type="entry name" value="Nucleic acid-binding proteins"/>
    <property type="match status" value="1"/>
</dbReference>
<evidence type="ECO:0000256" key="9">
    <source>
        <dbReference type="ARBA" id="ARBA00023146"/>
    </source>
</evidence>
<dbReference type="FunFam" id="3.30.930.10:FF:000040">
    <property type="entry name" value="Asparagine--tRNA ligase, cytoplasmic"/>
    <property type="match status" value="1"/>
</dbReference>
<comment type="subcellular location">
    <subcellularLocation>
        <location evidence="1">Cytoplasm</location>
    </subcellularLocation>
</comment>
<evidence type="ECO:0000259" key="14">
    <source>
        <dbReference type="PROSITE" id="PS50862"/>
    </source>
</evidence>
<organism evidence="15 16">
    <name type="scientific">Linnemannia hyalina</name>
    <dbReference type="NCBI Taxonomy" id="64524"/>
    <lineage>
        <taxon>Eukaryota</taxon>
        <taxon>Fungi</taxon>
        <taxon>Fungi incertae sedis</taxon>
        <taxon>Mucoromycota</taxon>
        <taxon>Mortierellomycotina</taxon>
        <taxon>Mortierellomycetes</taxon>
        <taxon>Mortierellales</taxon>
        <taxon>Mortierellaceae</taxon>
        <taxon>Linnemannia</taxon>
    </lineage>
</organism>
<dbReference type="EMBL" id="JAHRHY010000001">
    <property type="protein sequence ID" value="KAG9072399.1"/>
    <property type="molecule type" value="Genomic_DNA"/>
</dbReference>
<name>A0A9P8BX79_9FUNG</name>
<protein>
    <recommendedName>
        <fullName evidence="11">Asparagine--tRNA ligase, cytoplasmic</fullName>
        <ecNumber evidence="3">6.1.1.22</ecNumber>
    </recommendedName>
    <alternativeName>
        <fullName evidence="10">Asparaginyl-tRNA synthetase</fullName>
    </alternativeName>
</protein>
<dbReference type="PROSITE" id="PS50862">
    <property type="entry name" value="AA_TRNA_LIGASE_II"/>
    <property type="match status" value="1"/>
</dbReference>
<keyword evidence="6" id="KW-0547">Nucleotide-binding</keyword>
<proteinExistence type="inferred from homology"/>
<evidence type="ECO:0000256" key="1">
    <source>
        <dbReference type="ARBA" id="ARBA00004496"/>
    </source>
</evidence>
<sequence length="631" mass="70407">MADTIAVDSLSLNAGNDHGRTTLSPFLFRESNKGLAPTRSSPRAFTGQQWTKQVEAAFNVQDPTTIATTAARCHLAHVDETKGHDETGNGSAELPYQTAARALQAHGDGAKILVWKAAAAGTDEVSAYVPISGAALKKAVKKVAELEKKAKKQAEQASEQAAKDKAAADERERVLEAAKAIVLTENPALPAAQKIKIRNGVENRGKRVRVSGWVHRLRVQGKNMTFIILRDGTGYLQCVLTDTLCQTFDALTLTLESTVTVYGVINELPEGKTAPDNHELTVDYWECIGKAPGGEEAMSNKVNENSDPSVKYDLRHLVLREEKASGILKVRSQVMKAFRDHFDNRGFTEVTPPAMVQTSVEGGSTLFELNYYNEKAYLTQSSQLYLETCLPSLGDVYCLAESFRAEKSHTRRHLSEYTHCEAEMAFISFNDLLEQLEEMVCDVIDRTLAHKPSAEIVYKLNPSFKKPERPFLRMDYTEAIQYLKDNDIKKEDGTFYEVGEDIPEAPERAMTDKINRPIFLCRFPAEIKSFYMKRCPENNALTESVDVLMPGVGEIVGGSMRISDLEELMAAYIREGLDPNPYYWFTEQRKYGTSEHGGFGLGVERYIAWLLNLHTVRDACLYPRFTGRAFP</sequence>
<evidence type="ECO:0000256" key="3">
    <source>
        <dbReference type="ARBA" id="ARBA00012816"/>
    </source>
</evidence>
<evidence type="ECO:0000256" key="13">
    <source>
        <dbReference type="SAM" id="Coils"/>
    </source>
</evidence>
<comment type="caution">
    <text evidence="15">The sequence shown here is derived from an EMBL/GenBank/DDBJ whole genome shotgun (WGS) entry which is preliminary data.</text>
</comment>
<dbReference type="InterPro" id="IPR004522">
    <property type="entry name" value="Asn-tRNA-ligase"/>
</dbReference>
<evidence type="ECO:0000256" key="2">
    <source>
        <dbReference type="ARBA" id="ARBA00008226"/>
    </source>
</evidence>
<dbReference type="InterPro" id="IPR006195">
    <property type="entry name" value="aa-tRNA-synth_II"/>
</dbReference>
<feature type="domain" description="Aminoacyl-transfer RNA synthetases class-II family profile" evidence="14">
    <location>
        <begin position="328"/>
        <end position="623"/>
    </location>
</feature>
<evidence type="ECO:0000256" key="7">
    <source>
        <dbReference type="ARBA" id="ARBA00022840"/>
    </source>
</evidence>
<dbReference type="CDD" id="cd04323">
    <property type="entry name" value="AsnRS_cyto_like_N"/>
    <property type="match status" value="1"/>
</dbReference>
<dbReference type="GO" id="GO:0004816">
    <property type="term" value="F:asparagine-tRNA ligase activity"/>
    <property type="evidence" value="ECO:0007669"/>
    <property type="project" value="UniProtKB-EC"/>
</dbReference>
<dbReference type="GO" id="GO:0005524">
    <property type="term" value="F:ATP binding"/>
    <property type="evidence" value="ECO:0007669"/>
    <property type="project" value="UniProtKB-KW"/>
</dbReference>
<dbReference type="SUPFAM" id="SSF55681">
    <property type="entry name" value="Class II aaRS and biotin synthetases"/>
    <property type="match status" value="1"/>
</dbReference>
<evidence type="ECO:0000256" key="11">
    <source>
        <dbReference type="ARBA" id="ARBA00039867"/>
    </source>
</evidence>
<reference evidence="15" key="1">
    <citation type="submission" date="2021-06" db="EMBL/GenBank/DDBJ databases">
        <title>Genome Sequence of Mortierella hyaline Strain SCG-10, a Cold-Adapted, Nitrate-Reducing Fungus Isolated from Soil in Minnesota, USA.</title>
        <authorList>
            <person name="Aldossari N."/>
        </authorList>
    </citation>
    <scope>NUCLEOTIDE SEQUENCE</scope>
    <source>
        <strain evidence="15">SCG-10</strain>
    </source>
</reference>
<dbReference type="GO" id="GO:0003676">
    <property type="term" value="F:nucleic acid binding"/>
    <property type="evidence" value="ECO:0007669"/>
    <property type="project" value="InterPro"/>
</dbReference>
<evidence type="ECO:0000256" key="4">
    <source>
        <dbReference type="ARBA" id="ARBA00022490"/>
    </source>
</evidence>
<evidence type="ECO:0000256" key="6">
    <source>
        <dbReference type="ARBA" id="ARBA00022741"/>
    </source>
</evidence>
<keyword evidence="9" id="KW-0030">Aminoacyl-tRNA synthetase</keyword>
<dbReference type="Pfam" id="PF20917">
    <property type="entry name" value="AsnRS_N"/>
    <property type="match status" value="1"/>
</dbReference>
<evidence type="ECO:0000313" key="16">
    <source>
        <dbReference type="Proteomes" id="UP000707451"/>
    </source>
</evidence>
<keyword evidence="4" id="KW-0963">Cytoplasm</keyword>
<dbReference type="InterPro" id="IPR004364">
    <property type="entry name" value="Aa-tRNA-synt_II"/>
</dbReference>
<dbReference type="Pfam" id="PF00152">
    <property type="entry name" value="tRNA-synt_2"/>
    <property type="match status" value="1"/>
</dbReference>
<gene>
    <name evidence="15" type="ORF">KI688_000169</name>
</gene>
<evidence type="ECO:0000256" key="10">
    <source>
        <dbReference type="ARBA" id="ARBA00029886"/>
    </source>
</evidence>
<evidence type="ECO:0000256" key="8">
    <source>
        <dbReference type="ARBA" id="ARBA00022917"/>
    </source>
</evidence>
<dbReference type="OrthoDB" id="1931232at2759"/>
<dbReference type="GO" id="GO:0005737">
    <property type="term" value="C:cytoplasm"/>
    <property type="evidence" value="ECO:0007669"/>
    <property type="project" value="UniProtKB-SubCell"/>
</dbReference>
<dbReference type="Gene3D" id="2.40.50.140">
    <property type="entry name" value="Nucleic acid-binding proteins"/>
    <property type="match status" value="1"/>
</dbReference>
<keyword evidence="5" id="KW-0436">Ligase</keyword>
<dbReference type="CDD" id="cd00776">
    <property type="entry name" value="AsxRS_core"/>
    <property type="match status" value="1"/>
</dbReference>
<dbReference type="Pfam" id="PF01336">
    <property type="entry name" value="tRNA_anti-codon"/>
    <property type="match status" value="1"/>
</dbReference>
<feature type="coiled-coil region" evidence="13">
    <location>
        <begin position="136"/>
        <end position="171"/>
    </location>
</feature>
<comment type="catalytic activity">
    <reaction evidence="12">
        <text>tRNA(Asn) + L-asparagine + ATP = L-asparaginyl-tRNA(Asn) + AMP + diphosphate + H(+)</text>
        <dbReference type="Rhea" id="RHEA:11180"/>
        <dbReference type="Rhea" id="RHEA-COMP:9659"/>
        <dbReference type="Rhea" id="RHEA-COMP:9674"/>
        <dbReference type="ChEBI" id="CHEBI:15378"/>
        <dbReference type="ChEBI" id="CHEBI:30616"/>
        <dbReference type="ChEBI" id="CHEBI:33019"/>
        <dbReference type="ChEBI" id="CHEBI:58048"/>
        <dbReference type="ChEBI" id="CHEBI:78442"/>
        <dbReference type="ChEBI" id="CHEBI:78515"/>
        <dbReference type="ChEBI" id="CHEBI:456215"/>
        <dbReference type="EC" id="6.1.1.22"/>
    </reaction>
</comment>
<dbReference type="Gene3D" id="3.30.930.10">
    <property type="entry name" value="Bira Bifunctional Protein, Domain 2"/>
    <property type="match status" value="1"/>
</dbReference>
<dbReference type="Gene3D" id="3.30.1910.20">
    <property type="entry name" value="asparaginyl-tRNA synthetase, N-terminal domain"/>
    <property type="match status" value="1"/>
</dbReference>
<comment type="similarity">
    <text evidence="2">Belongs to the class-II aminoacyl-tRNA synthetase family.</text>
</comment>
<dbReference type="NCBIfam" id="TIGR00457">
    <property type="entry name" value="asnS"/>
    <property type="match status" value="1"/>
</dbReference>
<dbReference type="InterPro" id="IPR004365">
    <property type="entry name" value="NA-bd_OB_tRNA"/>
</dbReference>
<dbReference type="InterPro" id="IPR002312">
    <property type="entry name" value="Asp/Asn-tRNA-synth_IIb"/>
</dbReference>
<keyword evidence="13" id="KW-0175">Coiled coil</keyword>
<dbReference type="FunFam" id="2.40.50.140:FF:000151">
    <property type="entry name" value="Asparagine--tRNA ligase, cytoplasmic"/>
    <property type="match status" value="1"/>
</dbReference>
<keyword evidence="8" id="KW-0648">Protein biosynthesis</keyword>
<evidence type="ECO:0000313" key="15">
    <source>
        <dbReference type="EMBL" id="KAG9072399.1"/>
    </source>
</evidence>